<proteinExistence type="predicted"/>
<dbReference type="InterPro" id="IPR000595">
    <property type="entry name" value="cNMP-bd_dom"/>
</dbReference>
<evidence type="ECO:0000259" key="1">
    <source>
        <dbReference type="PROSITE" id="PS50042"/>
    </source>
</evidence>
<name>A0A644YB79_9ZZZZ</name>
<reference evidence="2" key="1">
    <citation type="submission" date="2019-08" db="EMBL/GenBank/DDBJ databases">
        <authorList>
            <person name="Kucharzyk K."/>
            <person name="Murdoch R.W."/>
            <person name="Higgins S."/>
            <person name="Loffler F."/>
        </authorList>
    </citation>
    <scope>NUCLEOTIDE SEQUENCE</scope>
</reference>
<dbReference type="SUPFAM" id="SSF51206">
    <property type="entry name" value="cAMP-binding domain-like"/>
    <property type="match status" value="1"/>
</dbReference>
<dbReference type="PROSITE" id="PS50042">
    <property type="entry name" value="CNMP_BINDING_3"/>
    <property type="match status" value="1"/>
</dbReference>
<gene>
    <name evidence="2" type="ORF">SDC9_72055</name>
</gene>
<dbReference type="CDD" id="cd00038">
    <property type="entry name" value="CAP_ED"/>
    <property type="match status" value="1"/>
</dbReference>
<protein>
    <recommendedName>
        <fullName evidence="1">Cyclic nucleotide-binding domain-containing protein</fullName>
    </recommendedName>
</protein>
<dbReference type="InterPro" id="IPR018490">
    <property type="entry name" value="cNMP-bd_dom_sf"/>
</dbReference>
<dbReference type="Pfam" id="PF00027">
    <property type="entry name" value="cNMP_binding"/>
    <property type="match status" value="1"/>
</dbReference>
<dbReference type="AlphaFoldDB" id="A0A644YB79"/>
<organism evidence="2">
    <name type="scientific">bioreactor metagenome</name>
    <dbReference type="NCBI Taxonomy" id="1076179"/>
    <lineage>
        <taxon>unclassified sequences</taxon>
        <taxon>metagenomes</taxon>
        <taxon>ecological metagenomes</taxon>
    </lineage>
</organism>
<dbReference type="Gene3D" id="2.60.120.10">
    <property type="entry name" value="Jelly Rolls"/>
    <property type="match status" value="1"/>
</dbReference>
<accession>A0A644YB79</accession>
<dbReference type="EMBL" id="VSSQ01004525">
    <property type="protein sequence ID" value="MPM25559.1"/>
    <property type="molecule type" value="Genomic_DNA"/>
</dbReference>
<sequence>MIENNTMELPEHLIQRTRLSQENVNVAVALFDRNERSKGHALFNEGEICDRIYYIEKGFVRFSNISESGKEITTWFFPDKSFLTAIESFYNGKPADTTCVLNEDSVIYSISFSQFNQLLNDYPELGKFCFAVVFELARQMVEYISSSKFLTAEDRYNELIKRHPLILQKATLGQIASFLGITQETLSRIRAKK</sequence>
<comment type="caution">
    <text evidence="2">The sequence shown here is derived from an EMBL/GenBank/DDBJ whole genome shotgun (WGS) entry which is preliminary data.</text>
</comment>
<dbReference type="InterPro" id="IPR014710">
    <property type="entry name" value="RmlC-like_jellyroll"/>
</dbReference>
<evidence type="ECO:0000313" key="2">
    <source>
        <dbReference type="EMBL" id="MPM25559.1"/>
    </source>
</evidence>
<feature type="domain" description="Cyclic nucleotide-binding" evidence="1">
    <location>
        <begin position="14"/>
        <end position="119"/>
    </location>
</feature>